<evidence type="ECO:0000256" key="1">
    <source>
        <dbReference type="ARBA" id="ARBA00001231"/>
    </source>
</evidence>
<feature type="domain" description="Beta-hexosaminidase bacterial type N-terminal" evidence="7">
    <location>
        <begin position="6"/>
        <end position="125"/>
    </location>
</feature>
<dbReference type="InterPro" id="IPR025705">
    <property type="entry name" value="Beta_hexosaminidase_sua/sub"/>
</dbReference>
<evidence type="ECO:0000313" key="8">
    <source>
        <dbReference type="EMBL" id="GGD74227.1"/>
    </source>
</evidence>
<accession>A0ABQ1RPT5</accession>
<dbReference type="EMBL" id="BMCM01000002">
    <property type="protein sequence ID" value="GGD74227.1"/>
    <property type="molecule type" value="Genomic_DNA"/>
</dbReference>
<dbReference type="EC" id="3.2.1.52" evidence="3"/>
<dbReference type="Gene3D" id="3.30.379.10">
    <property type="entry name" value="Chitobiase/beta-hexosaminidase domain 2-like"/>
    <property type="match status" value="1"/>
</dbReference>
<evidence type="ECO:0000256" key="5">
    <source>
        <dbReference type="ARBA" id="ARBA00023295"/>
    </source>
</evidence>
<evidence type="ECO:0000256" key="4">
    <source>
        <dbReference type="ARBA" id="ARBA00022801"/>
    </source>
</evidence>
<dbReference type="PANTHER" id="PTHR22600:SF57">
    <property type="entry name" value="BETA-N-ACETYLHEXOSAMINIDASE"/>
    <property type="match status" value="1"/>
</dbReference>
<evidence type="ECO:0000259" key="6">
    <source>
        <dbReference type="Pfam" id="PF00728"/>
    </source>
</evidence>
<dbReference type="Gene3D" id="3.20.20.80">
    <property type="entry name" value="Glycosidases"/>
    <property type="match status" value="1"/>
</dbReference>
<dbReference type="Pfam" id="PF00728">
    <property type="entry name" value="Glyco_hydro_20"/>
    <property type="match status" value="1"/>
</dbReference>
<keyword evidence="5" id="KW-0326">Glycosidase</keyword>
<evidence type="ECO:0000259" key="7">
    <source>
        <dbReference type="Pfam" id="PF02838"/>
    </source>
</evidence>
<protein>
    <recommendedName>
        <fullName evidence="3">beta-N-acetylhexosaminidase</fullName>
        <ecNumber evidence="3">3.2.1.52</ecNumber>
    </recommendedName>
</protein>
<comment type="catalytic activity">
    <reaction evidence="1">
        <text>Hydrolysis of terminal non-reducing N-acetyl-D-hexosamine residues in N-acetyl-beta-D-hexosaminides.</text>
        <dbReference type="EC" id="3.2.1.52"/>
    </reaction>
</comment>
<dbReference type="CDD" id="cd06568">
    <property type="entry name" value="GH20_SpHex_like"/>
    <property type="match status" value="1"/>
</dbReference>
<evidence type="ECO:0000256" key="2">
    <source>
        <dbReference type="ARBA" id="ARBA00006285"/>
    </source>
</evidence>
<sequence length="504" mass="54701">MFMVLPLVPLPVSVTEPTGMLSLTAATRIIVENDADAAASVLADVIAERTGLRPAVAGPGHDAIRPGDIVVRRTARQGEQYTLHVGDTARLEGADAGLFYAAQTLRQLLTDDREGWALPHVDIEDSPRFSYRGVMLDVARTFFDVDTVKAFIDRASSLKFNRLHLHLSDDQGWRLQIDSRPLLTERGSTAAVGDRPGGFYTKDDFREIVRYAASRHMVVVPEIDLPGHTHAIGLAYPELVEAPVMNDGLLAQAKELGEALPAAGEPYRGTGVGHSSVKIHGDATWDFLRDVLTELAELTPGPFLHVGGDECLGTAQADFDVFIERVTALTTELGKTPIAWHEAGSAQVAEGTIGQYWGSTTPAGEHADHARRFAERGGSVIMSPSNTAYLDMKYDAEFPLGLDWAALIDLQTAYEWEPTAIVDALPAQAILGVESPLWAETIETLDDIDQLIFPRVAAIAEVAWSPAATREWTSFRERVGGLGAVWDAAGWAGHRPSEIAWSTR</sequence>
<proteinExistence type="inferred from homology"/>
<organism evidence="8 9">
    <name type="scientific">Microbacterium murale</name>
    <dbReference type="NCBI Taxonomy" id="1081040"/>
    <lineage>
        <taxon>Bacteria</taxon>
        <taxon>Bacillati</taxon>
        <taxon>Actinomycetota</taxon>
        <taxon>Actinomycetes</taxon>
        <taxon>Micrococcales</taxon>
        <taxon>Microbacteriaceae</taxon>
        <taxon>Microbacterium</taxon>
    </lineage>
</organism>
<dbReference type="Pfam" id="PF02838">
    <property type="entry name" value="Glyco_hydro_20b"/>
    <property type="match status" value="1"/>
</dbReference>
<evidence type="ECO:0000313" key="9">
    <source>
        <dbReference type="Proteomes" id="UP000629365"/>
    </source>
</evidence>
<evidence type="ECO:0000256" key="3">
    <source>
        <dbReference type="ARBA" id="ARBA00012663"/>
    </source>
</evidence>
<reference evidence="9" key="1">
    <citation type="journal article" date="2019" name="Int. J. Syst. Evol. Microbiol.">
        <title>The Global Catalogue of Microorganisms (GCM) 10K type strain sequencing project: providing services to taxonomists for standard genome sequencing and annotation.</title>
        <authorList>
            <consortium name="The Broad Institute Genomics Platform"/>
            <consortium name="The Broad Institute Genome Sequencing Center for Infectious Disease"/>
            <person name="Wu L."/>
            <person name="Ma J."/>
        </authorList>
    </citation>
    <scope>NUCLEOTIDE SEQUENCE [LARGE SCALE GENOMIC DNA]</scope>
    <source>
        <strain evidence="9">CCM 7640</strain>
    </source>
</reference>
<gene>
    <name evidence="8" type="ORF">GCM10007269_16590</name>
</gene>
<dbReference type="SUPFAM" id="SSF51445">
    <property type="entry name" value="(Trans)glycosidases"/>
    <property type="match status" value="1"/>
</dbReference>
<keyword evidence="9" id="KW-1185">Reference proteome</keyword>
<keyword evidence="4" id="KW-0378">Hydrolase</keyword>
<dbReference type="PRINTS" id="PR00738">
    <property type="entry name" value="GLHYDRLASE20"/>
</dbReference>
<dbReference type="PANTHER" id="PTHR22600">
    <property type="entry name" value="BETA-HEXOSAMINIDASE"/>
    <property type="match status" value="1"/>
</dbReference>
<dbReference type="InterPro" id="IPR015883">
    <property type="entry name" value="Glyco_hydro_20_cat"/>
</dbReference>
<comment type="similarity">
    <text evidence="2">Belongs to the glycosyl hydrolase 20 family.</text>
</comment>
<comment type="caution">
    <text evidence="8">The sequence shown here is derived from an EMBL/GenBank/DDBJ whole genome shotgun (WGS) entry which is preliminary data.</text>
</comment>
<dbReference type="InterPro" id="IPR017853">
    <property type="entry name" value="GH"/>
</dbReference>
<dbReference type="Proteomes" id="UP000629365">
    <property type="component" value="Unassembled WGS sequence"/>
</dbReference>
<dbReference type="InterPro" id="IPR015882">
    <property type="entry name" value="HEX_bac_N"/>
</dbReference>
<name>A0ABQ1RPT5_9MICO</name>
<dbReference type="InterPro" id="IPR029018">
    <property type="entry name" value="Hex-like_dom2"/>
</dbReference>
<dbReference type="SUPFAM" id="SSF55545">
    <property type="entry name" value="beta-N-acetylhexosaminidase-like domain"/>
    <property type="match status" value="1"/>
</dbReference>
<feature type="domain" description="Glycoside hydrolase family 20 catalytic" evidence="6">
    <location>
        <begin position="129"/>
        <end position="466"/>
    </location>
</feature>